<comment type="caution">
    <text evidence="4">The sequence shown here is derived from an EMBL/GenBank/DDBJ whole genome shotgun (WGS) entry which is preliminary data.</text>
</comment>
<dbReference type="Gene3D" id="1.10.238.10">
    <property type="entry name" value="EF-hand"/>
    <property type="match status" value="1"/>
</dbReference>
<name>A0A1Y2CYZ6_9FUNG</name>
<sequence length="293" mass="33867">MSIDGDFEVDDFGDIIDQNLFKLAKKNNKKENFDWENDDIEENIKDRLAKGTVMIRAYLDLSSLWSMVVSLIYLTCFIAIFFLLDYLFYIEDSNGTRSPKRKRFVNRLKNIVSKSYSDAALIVRNSSDTKRLAKLIFEYLRPSDEAKFLTLNDFIPFFSNQDQAQRAFNIFDVDRNGDISKFEIINIIISIYKEKDDIEKSMRDSGLALKKLNLIMKFLSIIIIGLIGMAMLTEGYSIVMISLGTVWASTLFAISGIITMLKILFSYSFLIHLMLEIESKLVEMLYMLQNLVL</sequence>
<dbReference type="PROSITE" id="PS50222">
    <property type="entry name" value="EF_HAND_2"/>
    <property type="match status" value="1"/>
</dbReference>
<keyword evidence="5" id="KW-1185">Reference proteome</keyword>
<feature type="transmembrane region" description="Helical" evidence="2">
    <location>
        <begin position="238"/>
        <end position="265"/>
    </location>
</feature>
<proteinExistence type="predicted"/>
<dbReference type="PANTHER" id="PTHR31323:SF15">
    <property type="entry name" value="MECHANOSENSITIVE ION CHANNEL PROTEIN MSY1"/>
    <property type="match status" value="1"/>
</dbReference>
<feature type="transmembrane region" description="Helical" evidence="2">
    <location>
        <begin position="64"/>
        <end position="90"/>
    </location>
</feature>
<dbReference type="GO" id="GO:0005262">
    <property type="term" value="F:calcium channel activity"/>
    <property type="evidence" value="ECO:0007669"/>
    <property type="project" value="TreeGrafter"/>
</dbReference>
<feature type="transmembrane region" description="Helical" evidence="2">
    <location>
        <begin position="212"/>
        <end position="232"/>
    </location>
</feature>
<dbReference type="OrthoDB" id="544685at2759"/>
<evidence type="ECO:0000313" key="4">
    <source>
        <dbReference type="EMBL" id="ORY52263.1"/>
    </source>
</evidence>
<gene>
    <name evidence="4" type="ORF">LY90DRAFT_648293</name>
</gene>
<dbReference type="InterPro" id="IPR002048">
    <property type="entry name" value="EF_hand_dom"/>
</dbReference>
<protein>
    <recommendedName>
        <fullName evidence="3">EF-hand domain-containing protein</fullName>
    </recommendedName>
</protein>
<keyword evidence="2" id="KW-0812">Transmembrane</keyword>
<dbReference type="PROSITE" id="PS00018">
    <property type="entry name" value="EF_HAND_1"/>
    <property type="match status" value="1"/>
</dbReference>
<keyword evidence="2" id="KW-1133">Transmembrane helix</keyword>
<dbReference type="AlphaFoldDB" id="A0A1Y2CYZ6"/>
<dbReference type="InterPro" id="IPR018247">
    <property type="entry name" value="EF_Hand_1_Ca_BS"/>
</dbReference>
<evidence type="ECO:0000256" key="2">
    <source>
        <dbReference type="SAM" id="Phobius"/>
    </source>
</evidence>
<dbReference type="Proteomes" id="UP000193920">
    <property type="component" value="Unassembled WGS sequence"/>
</dbReference>
<keyword evidence="1" id="KW-0106">Calcium</keyword>
<feature type="domain" description="EF-hand" evidence="3">
    <location>
        <begin position="159"/>
        <end position="194"/>
    </location>
</feature>
<dbReference type="STRING" id="1754190.A0A1Y2CYZ6"/>
<dbReference type="GO" id="GO:0005509">
    <property type="term" value="F:calcium ion binding"/>
    <property type="evidence" value="ECO:0007669"/>
    <property type="project" value="InterPro"/>
</dbReference>
<reference evidence="4 5" key="1">
    <citation type="submission" date="2016-08" db="EMBL/GenBank/DDBJ databases">
        <title>A Parts List for Fungal Cellulosomes Revealed by Comparative Genomics.</title>
        <authorList>
            <consortium name="DOE Joint Genome Institute"/>
            <person name="Haitjema C.H."/>
            <person name="Gilmore S.P."/>
            <person name="Henske J.K."/>
            <person name="Solomon K.V."/>
            <person name="De Groot R."/>
            <person name="Kuo A."/>
            <person name="Mondo S.J."/>
            <person name="Salamov A.A."/>
            <person name="Labutti K."/>
            <person name="Zhao Z."/>
            <person name="Chiniquy J."/>
            <person name="Barry K."/>
            <person name="Brewer H.M."/>
            <person name="Purvine S.O."/>
            <person name="Wright A.T."/>
            <person name="Boxma B."/>
            <person name="Van Alen T."/>
            <person name="Hackstein J.H."/>
            <person name="Baker S.E."/>
            <person name="Grigoriev I.V."/>
            <person name="O'Malley M.A."/>
        </authorList>
    </citation>
    <scope>NUCLEOTIDE SEQUENCE [LARGE SCALE GENOMIC DNA]</scope>
    <source>
        <strain evidence="4 5">G1</strain>
    </source>
</reference>
<dbReference type="PANTHER" id="PTHR31323">
    <property type="entry name" value="MECHANOSENSITIVE ION CHANNEL PROTEIN MSY2"/>
    <property type="match status" value="1"/>
</dbReference>
<organism evidence="4 5">
    <name type="scientific">Neocallimastix californiae</name>
    <dbReference type="NCBI Taxonomy" id="1754190"/>
    <lineage>
        <taxon>Eukaryota</taxon>
        <taxon>Fungi</taxon>
        <taxon>Fungi incertae sedis</taxon>
        <taxon>Chytridiomycota</taxon>
        <taxon>Chytridiomycota incertae sedis</taxon>
        <taxon>Neocallimastigomycetes</taxon>
        <taxon>Neocallimastigales</taxon>
        <taxon>Neocallimastigaceae</taxon>
        <taxon>Neocallimastix</taxon>
    </lineage>
</organism>
<keyword evidence="2" id="KW-0472">Membrane</keyword>
<evidence type="ECO:0000259" key="3">
    <source>
        <dbReference type="PROSITE" id="PS50222"/>
    </source>
</evidence>
<dbReference type="SUPFAM" id="SSF47473">
    <property type="entry name" value="EF-hand"/>
    <property type="match status" value="1"/>
</dbReference>
<accession>A0A1Y2CYZ6</accession>
<evidence type="ECO:0000313" key="5">
    <source>
        <dbReference type="Proteomes" id="UP000193920"/>
    </source>
</evidence>
<evidence type="ECO:0000256" key="1">
    <source>
        <dbReference type="ARBA" id="ARBA00022837"/>
    </source>
</evidence>
<dbReference type="GO" id="GO:0006874">
    <property type="term" value="P:intracellular calcium ion homeostasis"/>
    <property type="evidence" value="ECO:0007669"/>
    <property type="project" value="TreeGrafter"/>
</dbReference>
<dbReference type="EMBL" id="MCOG01000093">
    <property type="protein sequence ID" value="ORY52263.1"/>
    <property type="molecule type" value="Genomic_DNA"/>
</dbReference>
<dbReference type="InterPro" id="IPR011992">
    <property type="entry name" value="EF-hand-dom_pair"/>
</dbReference>